<dbReference type="CDD" id="cd22584">
    <property type="entry name" value="Rcat_RBR_unk"/>
    <property type="match status" value="1"/>
</dbReference>
<reference evidence="11" key="1">
    <citation type="journal article" date="2004" name="Fungal Genet. Biol.">
        <title>The genetic structure and diversity of the A and B mating-type genes from the tropical oyster mushroom, Pleurotus djamor.</title>
        <authorList>
            <person name="James T.Y."/>
            <person name="Liou S.R."/>
            <person name="Vilgalys R."/>
        </authorList>
    </citation>
    <scope>NUCLEOTIDE SEQUENCE</scope>
    <source>
        <strain evidence="11">RV95/957.30</strain>
    </source>
</reference>
<sequence>MDADPETSLLIANLILDDISELENRRKGKNRHDTPQTDEELSLSLQERHLRDLLGNIQDFQFAQGLDRALSSDLRLINTLSIAERAAHDDRVAALALSEGRPLPAKTPSQRHVETMTFARPRASQDSSRGAPPTLSSSTSAYGFHPASSSSMATTSPVYGFRPAPAESAVSAGTSRPTSAYRSSVFVTSTTPTVPPARRRECVSCMEGIQRGGITGLCGHDYCSGCIVDLVTSCTKDESLYPLRCCGQNLDERQILAFLGNARLTAEFQSKAREFATPALQRVYCPQPTCSAFLGTSVQGQTMNCHRCGSGVCMGCKRPAHGRESCQESTAVSELRDLAQRNGWQTCPGCHAIVELHHGCYHMTCRCRAQFCYVCAAPWKNCQCPQWEEARLLDTAERRVAQDMGNRAAVIQPVAYQEQVRRAVATLRVNHDCVSHRWQYRRGEGRCEECRHHLPQFLLVSSPFFHCLHCTF</sequence>
<evidence type="ECO:0000259" key="10">
    <source>
        <dbReference type="PROSITE" id="PS51873"/>
    </source>
</evidence>
<evidence type="ECO:0000256" key="8">
    <source>
        <dbReference type="ARBA" id="ARBA00022833"/>
    </source>
</evidence>
<keyword evidence="7" id="KW-0833">Ubl conjugation pathway</keyword>
<dbReference type="EC" id="2.3.2.31" evidence="2"/>
<comment type="catalytic activity">
    <reaction evidence="1">
        <text>[E2 ubiquitin-conjugating enzyme]-S-ubiquitinyl-L-cysteine + [acceptor protein]-L-lysine = [E2 ubiquitin-conjugating enzyme]-L-cysteine + [acceptor protein]-N(6)-ubiquitinyl-L-lysine.</text>
        <dbReference type="EC" id="2.3.2.31"/>
    </reaction>
</comment>
<feature type="compositionally biased region" description="Polar residues" evidence="9">
    <location>
        <begin position="124"/>
        <end position="141"/>
    </location>
</feature>
<dbReference type="Gene3D" id="1.20.120.1750">
    <property type="match status" value="1"/>
</dbReference>
<keyword evidence="4" id="KW-0479">Metal-binding</keyword>
<evidence type="ECO:0000256" key="6">
    <source>
        <dbReference type="ARBA" id="ARBA00022771"/>
    </source>
</evidence>
<keyword evidence="8" id="KW-0862">Zinc</keyword>
<dbReference type="PANTHER" id="PTHR11685">
    <property type="entry name" value="RBR FAMILY RING FINGER AND IBR DOMAIN-CONTAINING"/>
    <property type="match status" value="1"/>
</dbReference>
<dbReference type="GO" id="GO:0061630">
    <property type="term" value="F:ubiquitin protein ligase activity"/>
    <property type="evidence" value="ECO:0007669"/>
    <property type="project" value="UniProtKB-EC"/>
</dbReference>
<dbReference type="CDD" id="cd20335">
    <property type="entry name" value="BRcat_RBR"/>
    <property type="match status" value="1"/>
</dbReference>
<gene>
    <name evidence="11" type="primary">UPB2</name>
</gene>
<dbReference type="InterPro" id="IPR017907">
    <property type="entry name" value="Znf_RING_CS"/>
</dbReference>
<dbReference type="EMBL" id="AY462110">
    <property type="protein sequence ID" value="AAS46753.1"/>
    <property type="molecule type" value="Genomic_DNA"/>
</dbReference>
<protein>
    <recommendedName>
        <fullName evidence="2">RBR-type E3 ubiquitin transferase</fullName>
        <ecNumber evidence="2">2.3.2.31</ecNumber>
    </recommendedName>
</protein>
<dbReference type="PROSITE" id="PS00518">
    <property type="entry name" value="ZF_RING_1"/>
    <property type="match status" value="1"/>
</dbReference>
<feature type="region of interest" description="Disordered" evidence="9">
    <location>
        <begin position="118"/>
        <end position="142"/>
    </location>
</feature>
<dbReference type="InterPro" id="IPR044066">
    <property type="entry name" value="TRIAD_supradom"/>
</dbReference>
<organism evidence="11">
    <name type="scientific">Pleurotus djamor</name>
    <name type="common">Pink oyster mushroom</name>
    <dbReference type="NCBI Taxonomy" id="34470"/>
    <lineage>
        <taxon>Eukaryota</taxon>
        <taxon>Fungi</taxon>
        <taxon>Dikarya</taxon>
        <taxon>Basidiomycota</taxon>
        <taxon>Agaricomycotina</taxon>
        <taxon>Agaricomycetes</taxon>
        <taxon>Agaricomycetidae</taxon>
        <taxon>Agaricales</taxon>
        <taxon>Pleurotineae</taxon>
        <taxon>Pleurotaceae</taxon>
        <taxon>Pleurotus</taxon>
    </lineage>
</organism>
<feature type="domain" description="RING-type" evidence="10">
    <location>
        <begin position="198"/>
        <end position="388"/>
    </location>
</feature>
<dbReference type="GO" id="GO:0008270">
    <property type="term" value="F:zinc ion binding"/>
    <property type="evidence" value="ECO:0007669"/>
    <property type="project" value="UniProtKB-KW"/>
</dbReference>
<name>Q68ST7_PLEDJ</name>
<dbReference type="SMART" id="SM00647">
    <property type="entry name" value="IBR"/>
    <property type="match status" value="2"/>
</dbReference>
<evidence type="ECO:0000256" key="5">
    <source>
        <dbReference type="ARBA" id="ARBA00022737"/>
    </source>
</evidence>
<evidence type="ECO:0000256" key="3">
    <source>
        <dbReference type="ARBA" id="ARBA00022679"/>
    </source>
</evidence>
<dbReference type="SUPFAM" id="SSF57850">
    <property type="entry name" value="RING/U-box"/>
    <property type="match status" value="1"/>
</dbReference>
<keyword evidence="5" id="KW-0677">Repeat</keyword>
<accession>Q68ST7</accession>
<dbReference type="InterPro" id="IPR002867">
    <property type="entry name" value="IBR_dom"/>
</dbReference>
<dbReference type="PROSITE" id="PS51873">
    <property type="entry name" value="TRIAD"/>
    <property type="match status" value="1"/>
</dbReference>
<evidence type="ECO:0000313" key="11">
    <source>
        <dbReference type="EMBL" id="AAS46753.1"/>
    </source>
</evidence>
<evidence type="ECO:0000256" key="2">
    <source>
        <dbReference type="ARBA" id="ARBA00012251"/>
    </source>
</evidence>
<proteinExistence type="predicted"/>
<evidence type="ECO:0000256" key="1">
    <source>
        <dbReference type="ARBA" id="ARBA00001798"/>
    </source>
</evidence>
<keyword evidence="3" id="KW-0808">Transferase</keyword>
<dbReference type="AlphaFoldDB" id="Q68ST7"/>
<evidence type="ECO:0000256" key="7">
    <source>
        <dbReference type="ARBA" id="ARBA00022786"/>
    </source>
</evidence>
<evidence type="ECO:0000256" key="9">
    <source>
        <dbReference type="SAM" id="MobiDB-lite"/>
    </source>
</evidence>
<dbReference type="InterPro" id="IPR031127">
    <property type="entry name" value="E3_UB_ligase_RBR"/>
</dbReference>
<evidence type="ECO:0000256" key="4">
    <source>
        <dbReference type="ARBA" id="ARBA00022723"/>
    </source>
</evidence>
<dbReference type="Pfam" id="PF01485">
    <property type="entry name" value="IBR"/>
    <property type="match status" value="2"/>
</dbReference>
<keyword evidence="6" id="KW-0863">Zinc-finger</keyword>
<dbReference type="GO" id="GO:0016567">
    <property type="term" value="P:protein ubiquitination"/>
    <property type="evidence" value="ECO:0007669"/>
    <property type="project" value="InterPro"/>
</dbReference>